<evidence type="ECO:0000313" key="2">
    <source>
        <dbReference type="EMBL" id="ALS02408.1"/>
    </source>
</evidence>
<dbReference type="Proteomes" id="UP000183039">
    <property type="component" value="Unassembled WGS sequence"/>
</dbReference>
<gene>
    <name evidence="2" type="ORF">ATZ33_13735</name>
    <name evidence="3" type="ORF">RV15_GL001854</name>
</gene>
<evidence type="ECO:0000313" key="3">
    <source>
        <dbReference type="EMBL" id="OJG88195.1"/>
    </source>
</evidence>
<dbReference type="EMBL" id="JXLC01000026">
    <property type="protein sequence ID" value="OJG88195.1"/>
    <property type="molecule type" value="Genomic_DNA"/>
</dbReference>
<name>A0A0S3KDR2_9ENTE</name>
<feature type="signal peptide" evidence="1">
    <location>
        <begin position="1"/>
        <end position="24"/>
    </location>
</feature>
<evidence type="ECO:0000313" key="5">
    <source>
        <dbReference type="Proteomes" id="UP000183039"/>
    </source>
</evidence>
<dbReference type="RefSeq" id="WP_071878841.1">
    <property type="nucleotide sequence ID" value="NZ_JXLC01000026.1"/>
</dbReference>
<protein>
    <recommendedName>
        <fullName evidence="6">DUF5067 domain-containing protein</fullName>
    </recommendedName>
</protein>
<evidence type="ECO:0000256" key="1">
    <source>
        <dbReference type="SAM" id="SignalP"/>
    </source>
</evidence>
<feature type="chain" id="PRO_5044546828" description="DUF5067 domain-containing protein" evidence="1">
    <location>
        <begin position="25"/>
        <end position="225"/>
    </location>
</feature>
<dbReference type="Proteomes" id="UP000065511">
    <property type="component" value="Chromosome"/>
</dbReference>
<evidence type="ECO:0008006" key="6">
    <source>
        <dbReference type="Google" id="ProtNLM"/>
    </source>
</evidence>
<dbReference type="AlphaFoldDB" id="A0A0S3KDR2"/>
<accession>A0A0S3KDR2</accession>
<reference evidence="2 4" key="2">
    <citation type="submission" date="2015-12" db="EMBL/GenBank/DDBJ databases">
        <authorList>
            <person name="Lauer A."/>
            <person name="Humrighouse B."/>
            <person name="Loparev V."/>
            <person name="Shewmaker P.L."/>
            <person name="Whitney A.M."/>
            <person name="McLaughlin R.W."/>
        </authorList>
    </citation>
    <scope>NUCLEOTIDE SEQUENCE [LARGE SCALE GENOMIC DNA]</scope>
    <source>
        <strain evidence="2 4">LMG 23085</strain>
    </source>
</reference>
<sequence>MRKRITFLLLGVCILNLQGCISFGDNEGNNTTRIERVTEGDPDFNEEDHIKAYYPTIAEAIKNNTFSEGKPADFTWVKTLKLVEDNDSCVFYGIILQPGGEEIFAQMRFRTQNKDGRKEYSNLLSYGPVPGDFINSRLHKNSSVTEEQDLSLNLYSNTYATKSLKNHPNFAWSLSVKKEVKKIKVNNQKPTEIIPFKLGKEEFYFYYFDNLENNDENEELVITTQ</sequence>
<organism evidence="3 5">
    <name type="scientific">Enterococcus silesiacus</name>
    <dbReference type="NCBI Taxonomy" id="332949"/>
    <lineage>
        <taxon>Bacteria</taxon>
        <taxon>Bacillati</taxon>
        <taxon>Bacillota</taxon>
        <taxon>Bacilli</taxon>
        <taxon>Lactobacillales</taxon>
        <taxon>Enterococcaceae</taxon>
        <taxon>Enterococcus</taxon>
    </lineage>
</organism>
<proteinExistence type="predicted"/>
<dbReference type="EMBL" id="CP013614">
    <property type="protein sequence ID" value="ALS02408.1"/>
    <property type="molecule type" value="Genomic_DNA"/>
</dbReference>
<dbReference type="KEGG" id="ess:ATZ33_13735"/>
<reference evidence="3 5" key="1">
    <citation type="submission" date="2014-12" db="EMBL/GenBank/DDBJ databases">
        <title>Draft genome sequences of 29 type strains of Enterococci.</title>
        <authorList>
            <person name="Zhong Z."/>
            <person name="Sun Z."/>
            <person name="Liu W."/>
            <person name="Zhang W."/>
            <person name="Zhang H."/>
        </authorList>
    </citation>
    <scope>NUCLEOTIDE SEQUENCE [LARGE SCALE GENOMIC DNA]</scope>
    <source>
        <strain evidence="3 5">DSM 22801</strain>
    </source>
</reference>
<dbReference type="OrthoDB" id="2193406at2"/>
<keyword evidence="4" id="KW-1185">Reference proteome</keyword>
<keyword evidence="1" id="KW-0732">Signal</keyword>
<evidence type="ECO:0000313" key="4">
    <source>
        <dbReference type="Proteomes" id="UP000065511"/>
    </source>
</evidence>